<dbReference type="PANTHER" id="PTHR21180:SF32">
    <property type="entry name" value="ENDONUCLEASE_EXONUCLEASE_PHOSPHATASE FAMILY DOMAIN-CONTAINING PROTEIN 1"/>
    <property type="match status" value="1"/>
</dbReference>
<keyword evidence="3" id="KW-1185">Reference proteome</keyword>
<dbReference type="Proteomes" id="UP001165444">
    <property type="component" value="Unassembled WGS sequence"/>
</dbReference>
<reference evidence="2 3" key="1">
    <citation type="submission" date="2022-03" db="EMBL/GenBank/DDBJ databases">
        <title>Parabacteroides sp. nov. isolated from swine feces.</title>
        <authorList>
            <person name="Bak J.E."/>
        </authorList>
    </citation>
    <scope>NUCLEOTIDE SEQUENCE [LARGE SCALE GENOMIC DNA]</scope>
    <source>
        <strain evidence="2 3">AGMB00274</strain>
    </source>
</reference>
<accession>A0ABT0BY63</accession>
<comment type="caution">
    <text evidence="2">The sequence shown here is derived from an EMBL/GenBank/DDBJ whole genome shotgun (WGS) entry which is preliminary data.</text>
</comment>
<dbReference type="PANTHER" id="PTHR21180">
    <property type="entry name" value="ENDONUCLEASE/EXONUCLEASE/PHOSPHATASE FAMILY DOMAIN-CONTAINING PROTEIN 1"/>
    <property type="match status" value="1"/>
</dbReference>
<dbReference type="EMBL" id="JAKZMM010000006">
    <property type="protein sequence ID" value="MCJ2379706.1"/>
    <property type="molecule type" value="Genomic_DNA"/>
</dbReference>
<dbReference type="Pfam" id="PF12836">
    <property type="entry name" value="HHH_3"/>
    <property type="match status" value="1"/>
</dbReference>
<feature type="region of interest" description="Disordered" evidence="1">
    <location>
        <begin position="53"/>
        <end position="103"/>
    </location>
</feature>
<dbReference type="InterPro" id="IPR010994">
    <property type="entry name" value="RuvA_2-like"/>
</dbReference>
<dbReference type="Gene3D" id="1.10.150.320">
    <property type="entry name" value="Photosystem II 12 kDa extrinsic protein"/>
    <property type="match status" value="1"/>
</dbReference>
<name>A0ABT0BY63_9BACT</name>
<dbReference type="RefSeq" id="WP_243323452.1">
    <property type="nucleotide sequence ID" value="NZ_JAKZMM010000006.1"/>
</dbReference>
<dbReference type="InterPro" id="IPR051675">
    <property type="entry name" value="Endo/Exo/Phosphatase_dom_1"/>
</dbReference>
<evidence type="ECO:0000313" key="3">
    <source>
        <dbReference type="Proteomes" id="UP001165444"/>
    </source>
</evidence>
<protein>
    <submittedName>
        <fullName evidence="2">Helix-hairpin-helix domain-containing protein</fullName>
    </submittedName>
</protein>
<dbReference type="SUPFAM" id="SSF47781">
    <property type="entry name" value="RuvA domain 2-like"/>
    <property type="match status" value="2"/>
</dbReference>
<evidence type="ECO:0000256" key="1">
    <source>
        <dbReference type="SAM" id="MobiDB-lite"/>
    </source>
</evidence>
<organism evidence="2 3">
    <name type="scientific">Parabacteroides faecalis</name>
    <dbReference type="NCBI Taxonomy" id="2924040"/>
    <lineage>
        <taxon>Bacteria</taxon>
        <taxon>Pseudomonadati</taxon>
        <taxon>Bacteroidota</taxon>
        <taxon>Bacteroidia</taxon>
        <taxon>Bacteroidales</taxon>
        <taxon>Tannerellaceae</taxon>
        <taxon>Parabacteroides</taxon>
    </lineage>
</organism>
<proteinExistence type="predicted"/>
<sequence length="236" mass="27525">MKDWRDLFYFSKSERRALTLLSFLILGAWFLLWLTEPEEESLSLTVVAPVSRTDSVPKSKPQDTIRSIPRTVPKSRSSYSEKRRFQKPFASSSKRPRTQKFPAGTQVELNQADSLTLQKVPGIGPVFSRRIIKYRDLLGGFYTVHQLAEVYGIDADKYAALEPWFTVDTALIRPLIVNQADYRTLIRHPYLNKQQTKILLRLIERKGKLQGWEELRLLDEFPPGEIERLRYYLSFD</sequence>
<gene>
    <name evidence="2" type="ORF">MUN53_03640</name>
</gene>
<evidence type="ECO:0000313" key="2">
    <source>
        <dbReference type="EMBL" id="MCJ2379706.1"/>
    </source>
</evidence>